<dbReference type="Gene3D" id="1.10.10.10">
    <property type="entry name" value="Winged helix-like DNA-binding domain superfamily/Winged helix DNA-binding domain"/>
    <property type="match status" value="1"/>
</dbReference>
<dbReference type="InterPro" id="IPR036390">
    <property type="entry name" value="WH_DNA-bd_sf"/>
</dbReference>
<reference evidence="5" key="2">
    <citation type="submission" date="2020-09" db="EMBL/GenBank/DDBJ databases">
        <authorList>
            <person name="Sun Q."/>
            <person name="Zhou Y."/>
        </authorList>
    </citation>
    <scope>NUCLEOTIDE SEQUENCE</scope>
    <source>
        <strain evidence="5">CGMCC 1.15179</strain>
    </source>
</reference>
<dbReference type="PANTHER" id="PTHR33154:SF33">
    <property type="entry name" value="TRANSCRIPTIONAL REPRESSOR SDPR"/>
    <property type="match status" value="1"/>
</dbReference>
<dbReference type="PANTHER" id="PTHR33154">
    <property type="entry name" value="TRANSCRIPTIONAL REGULATOR, ARSR FAMILY"/>
    <property type="match status" value="1"/>
</dbReference>
<dbReference type="InterPro" id="IPR001845">
    <property type="entry name" value="HTH_ArsR_DNA-bd_dom"/>
</dbReference>
<protein>
    <submittedName>
        <fullName evidence="5">Transcriptional regulator</fullName>
    </submittedName>
</protein>
<sequence length="73" mass="8426">MLRQRDMTAGEIAEHFHMSKPSVSHHLNTLNQANLVLRERRGQHIVYSLNTTVLQEVISWFLELSKGKKEGGR</sequence>
<dbReference type="EMBL" id="BMHQ01000010">
    <property type="protein sequence ID" value="GGE23606.1"/>
    <property type="molecule type" value="Genomic_DNA"/>
</dbReference>
<evidence type="ECO:0000313" key="6">
    <source>
        <dbReference type="Proteomes" id="UP000625210"/>
    </source>
</evidence>
<proteinExistence type="predicted"/>
<dbReference type="InterPro" id="IPR036388">
    <property type="entry name" value="WH-like_DNA-bd_sf"/>
</dbReference>
<dbReference type="GO" id="GO:0003700">
    <property type="term" value="F:DNA-binding transcription factor activity"/>
    <property type="evidence" value="ECO:0007669"/>
    <property type="project" value="InterPro"/>
</dbReference>
<keyword evidence="3" id="KW-0804">Transcription</keyword>
<keyword evidence="1" id="KW-0805">Transcription regulation</keyword>
<gene>
    <name evidence="5" type="ORF">GCM10011571_27120</name>
</gene>
<accession>A0A8J2VD76</accession>
<dbReference type="Proteomes" id="UP000625210">
    <property type="component" value="Unassembled WGS sequence"/>
</dbReference>
<dbReference type="PROSITE" id="PS50987">
    <property type="entry name" value="HTH_ARSR_2"/>
    <property type="match status" value="1"/>
</dbReference>
<organism evidence="5 6">
    <name type="scientific">Marinithermofilum abyssi</name>
    <dbReference type="NCBI Taxonomy" id="1571185"/>
    <lineage>
        <taxon>Bacteria</taxon>
        <taxon>Bacillati</taxon>
        <taxon>Bacillota</taxon>
        <taxon>Bacilli</taxon>
        <taxon>Bacillales</taxon>
        <taxon>Thermoactinomycetaceae</taxon>
        <taxon>Marinithermofilum</taxon>
    </lineage>
</organism>
<dbReference type="SUPFAM" id="SSF46785">
    <property type="entry name" value="Winged helix' DNA-binding domain"/>
    <property type="match status" value="1"/>
</dbReference>
<evidence type="ECO:0000313" key="5">
    <source>
        <dbReference type="EMBL" id="GGE23606.1"/>
    </source>
</evidence>
<dbReference type="NCBIfam" id="NF033789">
    <property type="entry name" value="repress_SdpR"/>
    <property type="match status" value="1"/>
</dbReference>
<dbReference type="NCBIfam" id="NF033788">
    <property type="entry name" value="HTH_metalloreg"/>
    <property type="match status" value="1"/>
</dbReference>
<evidence type="ECO:0000259" key="4">
    <source>
        <dbReference type="PROSITE" id="PS50987"/>
    </source>
</evidence>
<evidence type="ECO:0000256" key="1">
    <source>
        <dbReference type="ARBA" id="ARBA00023015"/>
    </source>
</evidence>
<dbReference type="InterPro" id="IPR047796">
    <property type="entry name" value="SdpR-like_repress"/>
</dbReference>
<reference evidence="5" key="1">
    <citation type="journal article" date="2014" name="Int. J. Syst. Evol. Microbiol.">
        <title>Complete genome sequence of Corynebacterium casei LMG S-19264T (=DSM 44701T), isolated from a smear-ripened cheese.</title>
        <authorList>
            <consortium name="US DOE Joint Genome Institute (JGI-PGF)"/>
            <person name="Walter F."/>
            <person name="Albersmeier A."/>
            <person name="Kalinowski J."/>
            <person name="Ruckert C."/>
        </authorList>
    </citation>
    <scope>NUCLEOTIDE SEQUENCE</scope>
    <source>
        <strain evidence="5">CGMCC 1.15179</strain>
    </source>
</reference>
<feature type="domain" description="HTH arsR-type" evidence="4">
    <location>
        <begin position="1"/>
        <end position="69"/>
    </location>
</feature>
<dbReference type="Pfam" id="PF01022">
    <property type="entry name" value="HTH_5"/>
    <property type="match status" value="1"/>
</dbReference>
<dbReference type="SMART" id="SM00418">
    <property type="entry name" value="HTH_ARSR"/>
    <property type="match status" value="1"/>
</dbReference>
<keyword evidence="2" id="KW-0238">DNA-binding</keyword>
<dbReference type="InterPro" id="IPR011991">
    <property type="entry name" value="ArsR-like_HTH"/>
</dbReference>
<evidence type="ECO:0000256" key="2">
    <source>
        <dbReference type="ARBA" id="ARBA00023125"/>
    </source>
</evidence>
<dbReference type="CDD" id="cd00090">
    <property type="entry name" value="HTH_ARSR"/>
    <property type="match status" value="1"/>
</dbReference>
<evidence type="ECO:0000256" key="3">
    <source>
        <dbReference type="ARBA" id="ARBA00023163"/>
    </source>
</evidence>
<dbReference type="GO" id="GO:0003677">
    <property type="term" value="F:DNA binding"/>
    <property type="evidence" value="ECO:0007669"/>
    <property type="project" value="UniProtKB-KW"/>
</dbReference>
<dbReference type="PRINTS" id="PR00778">
    <property type="entry name" value="HTHARSR"/>
</dbReference>
<keyword evidence="6" id="KW-1185">Reference proteome</keyword>
<dbReference type="InterPro" id="IPR051081">
    <property type="entry name" value="HTH_MetalResp_TranReg"/>
</dbReference>
<dbReference type="AlphaFoldDB" id="A0A8J2VD76"/>
<name>A0A8J2VD76_9BACL</name>
<comment type="caution">
    <text evidence="5">The sequence shown here is derived from an EMBL/GenBank/DDBJ whole genome shotgun (WGS) entry which is preliminary data.</text>
</comment>